<keyword evidence="1" id="KW-1133">Transmembrane helix</keyword>
<dbReference type="AlphaFoldDB" id="A0A0G0C899"/>
<sequence length="345" mass="39904">MNSLNLKLILILSFFVFLFINRQSIFQKFDPEVVGRYLRSQDIEDIENKIKNRIFISDSDIYIAAGYLYVTGSEPVSYNFQHPPLIKYLFGLSAKYFNLPLLPNIIFAGVLLFEVYLLGSLVFKNGSVGLLASLFLLVDPVFKEVITYALLDLGQMVFILGFLIMSIKSVQSQGVTLLSGVMLGLAFASKFYSPVIIFLGLVYIFKLLNKQFNIKHELAILLIAFLVFSICYIKSWPFNIFFEQVKIVKFMLTHNSATQWGGVLPMFFGGYFLWPILFFVNLFAILKTKFTDPRFLVFLIPIFYFLILNFQLPFTRYFILILPFLYLSLTNFIVRLYSTPYKFKG</sequence>
<feature type="transmembrane region" description="Helical" evidence="1">
    <location>
        <begin position="295"/>
        <end position="312"/>
    </location>
</feature>
<feature type="transmembrane region" description="Helical" evidence="1">
    <location>
        <begin position="187"/>
        <end position="208"/>
    </location>
</feature>
<dbReference type="EMBL" id="LBOZ01000004">
    <property type="protein sequence ID" value="KKP47460.1"/>
    <property type="molecule type" value="Genomic_DNA"/>
</dbReference>
<gene>
    <name evidence="2" type="ORF">UR38_C0004G0003</name>
</gene>
<protein>
    <submittedName>
        <fullName evidence="2">Uncharacterized protein</fullName>
    </submittedName>
</protein>
<accession>A0A0G0C899</accession>
<keyword evidence="1" id="KW-0472">Membrane</keyword>
<feature type="transmembrane region" description="Helical" evidence="1">
    <location>
        <begin position="262"/>
        <end position="283"/>
    </location>
</feature>
<organism evidence="2 3">
    <name type="scientific">Candidatus Woesebacteria bacterium GW2011_GWA2_33_28</name>
    <dbReference type="NCBI Taxonomy" id="1618561"/>
    <lineage>
        <taxon>Bacteria</taxon>
        <taxon>Candidatus Woeseibacteriota</taxon>
    </lineage>
</organism>
<dbReference type="Proteomes" id="UP000033995">
    <property type="component" value="Unassembled WGS sequence"/>
</dbReference>
<proteinExistence type="predicted"/>
<feature type="transmembrane region" description="Helical" evidence="1">
    <location>
        <begin position="145"/>
        <end position="167"/>
    </location>
</feature>
<reference evidence="2 3" key="1">
    <citation type="journal article" date="2015" name="Nature">
        <title>rRNA introns, odd ribosomes, and small enigmatic genomes across a large radiation of phyla.</title>
        <authorList>
            <person name="Brown C.T."/>
            <person name="Hug L.A."/>
            <person name="Thomas B.C."/>
            <person name="Sharon I."/>
            <person name="Castelle C.J."/>
            <person name="Singh A."/>
            <person name="Wilkins M.J."/>
            <person name="Williams K.H."/>
            <person name="Banfield J.F."/>
        </authorList>
    </citation>
    <scope>NUCLEOTIDE SEQUENCE [LARGE SCALE GENOMIC DNA]</scope>
</reference>
<keyword evidence="1" id="KW-0812">Transmembrane</keyword>
<evidence type="ECO:0000313" key="2">
    <source>
        <dbReference type="EMBL" id="KKP47460.1"/>
    </source>
</evidence>
<feature type="transmembrane region" description="Helical" evidence="1">
    <location>
        <begin position="105"/>
        <end position="138"/>
    </location>
</feature>
<name>A0A0G0C899_9BACT</name>
<feature type="transmembrane region" description="Helical" evidence="1">
    <location>
        <begin position="318"/>
        <end position="337"/>
    </location>
</feature>
<evidence type="ECO:0000256" key="1">
    <source>
        <dbReference type="SAM" id="Phobius"/>
    </source>
</evidence>
<comment type="caution">
    <text evidence="2">The sequence shown here is derived from an EMBL/GenBank/DDBJ whole genome shotgun (WGS) entry which is preliminary data.</text>
</comment>
<evidence type="ECO:0000313" key="3">
    <source>
        <dbReference type="Proteomes" id="UP000033995"/>
    </source>
</evidence>
<feature type="transmembrane region" description="Helical" evidence="1">
    <location>
        <begin position="220"/>
        <end position="242"/>
    </location>
</feature>